<reference evidence="1 2" key="1">
    <citation type="journal article" date="2012" name="J. Bacteriol.">
        <title>Genome sequence of the pathogenic Herbaspirillum seropedicae strain Os34, isolated from rice roots.</title>
        <authorList>
            <person name="Ye W."/>
            <person name="Ye S."/>
            <person name="Liu J."/>
            <person name="Chang S."/>
            <person name="Chen M."/>
            <person name="Zhu B."/>
            <person name="Guo L."/>
            <person name="An Q."/>
        </authorList>
    </citation>
    <scope>NUCLEOTIDE SEQUENCE [LARGE SCALE GENOMIC DNA]</scope>
    <source>
        <strain evidence="1 2">Os34</strain>
    </source>
</reference>
<evidence type="ECO:0000313" key="1">
    <source>
        <dbReference type="EMBL" id="QJQ00090.1"/>
    </source>
</evidence>
<accession>A0A6M3ZQ08</accession>
<dbReference type="EMBL" id="CP008956">
    <property type="protein sequence ID" value="QJQ00090.1"/>
    <property type="molecule type" value="Genomic_DNA"/>
</dbReference>
<organism evidence="1 2">
    <name type="scientific">Herbaspirillum rubrisubalbicans Os34</name>
    <dbReference type="NCBI Taxonomy" id="1235827"/>
    <lineage>
        <taxon>Bacteria</taxon>
        <taxon>Pseudomonadati</taxon>
        <taxon>Pseudomonadota</taxon>
        <taxon>Betaproteobacteria</taxon>
        <taxon>Burkholderiales</taxon>
        <taxon>Oxalobacteraceae</taxon>
        <taxon>Herbaspirillum</taxon>
    </lineage>
</organism>
<proteinExistence type="predicted"/>
<gene>
    <name evidence="1" type="ORF">C798_07550</name>
</gene>
<dbReference type="AlphaFoldDB" id="A0A6M3ZQ08"/>
<protein>
    <submittedName>
        <fullName evidence="1">Uncharacterized protein</fullName>
    </submittedName>
</protein>
<sequence length="226" mass="25092">MSLRKRQGQVVLRSELTRMASPSQLSAGLNQLVGQGWLIRLSEGLYAKSQPGEDGRGHLQAPPADLLREAFAKLGIQINGLQQDTEQDRLVLWVDVGSRRIERKVDIDGVEVRYLRHAMQDGMCPSLPANPDDLPTTGVQSFIERYARAHRVHPVRTGLDDYAEAVTRAAGDDVTLDPVGKLLVALKKKGLLNGAQLARLMTNYMRETKGVRSLRRLPERGLSTQH</sequence>
<evidence type="ECO:0000313" key="2">
    <source>
        <dbReference type="Proteomes" id="UP000501648"/>
    </source>
</evidence>
<dbReference type="Proteomes" id="UP000501648">
    <property type="component" value="Chromosome"/>
</dbReference>
<name>A0A6M3ZQ08_9BURK</name>